<feature type="transmembrane region" description="Helical" evidence="2">
    <location>
        <begin position="98"/>
        <end position="123"/>
    </location>
</feature>
<feature type="compositionally biased region" description="Pro residues" evidence="1">
    <location>
        <begin position="190"/>
        <end position="207"/>
    </location>
</feature>
<organism evidence="3 4">
    <name type="scientific">Tetrabaena socialis</name>
    <dbReference type="NCBI Taxonomy" id="47790"/>
    <lineage>
        <taxon>Eukaryota</taxon>
        <taxon>Viridiplantae</taxon>
        <taxon>Chlorophyta</taxon>
        <taxon>core chlorophytes</taxon>
        <taxon>Chlorophyceae</taxon>
        <taxon>CS clade</taxon>
        <taxon>Chlamydomonadales</taxon>
        <taxon>Tetrabaenaceae</taxon>
        <taxon>Tetrabaena</taxon>
    </lineage>
</organism>
<sequence length="207" mass="21430">MCPEPSTRHSRSRHDSALANPALAVFGRGFGHEPVHQPQHHVLPLHRHLEDLHPLRQRGPLPLQRLQLAHLARQLGLQRREDGLGARVARRPPVHVHALAATAAVLVVVAVVAVVGGVAGVEVKAVRGGTGAEARGRQLGHARAARDAVVVLVVVAVLLARGDSGGAALPLPPPLAAAESGPPREEAGPGPGPGPPPPSSQPEPPEP</sequence>
<dbReference type="AlphaFoldDB" id="A0A2J7ZTV5"/>
<protein>
    <submittedName>
        <fullName evidence="3">Uncharacterized protein</fullName>
    </submittedName>
</protein>
<comment type="caution">
    <text evidence="3">The sequence shown here is derived from an EMBL/GenBank/DDBJ whole genome shotgun (WGS) entry which is preliminary data.</text>
</comment>
<evidence type="ECO:0000256" key="2">
    <source>
        <dbReference type="SAM" id="Phobius"/>
    </source>
</evidence>
<proteinExistence type="predicted"/>
<evidence type="ECO:0000313" key="4">
    <source>
        <dbReference type="Proteomes" id="UP000236333"/>
    </source>
</evidence>
<gene>
    <name evidence="3" type="ORF">TSOC_010205</name>
</gene>
<evidence type="ECO:0000256" key="1">
    <source>
        <dbReference type="SAM" id="MobiDB-lite"/>
    </source>
</evidence>
<evidence type="ECO:0000313" key="3">
    <source>
        <dbReference type="EMBL" id="PNH03692.1"/>
    </source>
</evidence>
<name>A0A2J7ZTV5_9CHLO</name>
<dbReference type="Proteomes" id="UP000236333">
    <property type="component" value="Unassembled WGS sequence"/>
</dbReference>
<keyword evidence="2" id="KW-1133">Transmembrane helix</keyword>
<accession>A0A2J7ZTV5</accession>
<keyword evidence="2" id="KW-0812">Transmembrane</keyword>
<reference evidence="3 4" key="1">
    <citation type="journal article" date="2017" name="Mol. Biol. Evol.">
        <title>The 4-celled Tetrabaena socialis nuclear genome reveals the essential components for genetic control of cell number at the origin of multicellularity in the volvocine lineage.</title>
        <authorList>
            <person name="Featherston J."/>
            <person name="Arakaki Y."/>
            <person name="Hanschen E.R."/>
            <person name="Ferris P.J."/>
            <person name="Michod R.E."/>
            <person name="Olson B.J.S.C."/>
            <person name="Nozaki H."/>
            <person name="Durand P.M."/>
        </authorList>
    </citation>
    <scope>NUCLEOTIDE SEQUENCE [LARGE SCALE GENOMIC DNA]</scope>
    <source>
        <strain evidence="3 4">NIES-571</strain>
    </source>
</reference>
<keyword evidence="4" id="KW-1185">Reference proteome</keyword>
<dbReference type="EMBL" id="PGGS01000474">
    <property type="protein sequence ID" value="PNH03692.1"/>
    <property type="molecule type" value="Genomic_DNA"/>
</dbReference>
<feature type="region of interest" description="Disordered" evidence="1">
    <location>
        <begin position="166"/>
        <end position="207"/>
    </location>
</feature>
<keyword evidence="2" id="KW-0472">Membrane</keyword>